<dbReference type="AlphaFoldDB" id="A0A5J9SBU9"/>
<reference evidence="2 3" key="1">
    <citation type="journal article" date="2019" name="Sci. Rep.">
        <title>A high-quality genome of Eragrostis curvula grass provides insights into Poaceae evolution and supports new strategies to enhance forage quality.</title>
        <authorList>
            <person name="Carballo J."/>
            <person name="Santos B.A.C.M."/>
            <person name="Zappacosta D."/>
            <person name="Garbus I."/>
            <person name="Selva J.P."/>
            <person name="Gallo C.A."/>
            <person name="Diaz A."/>
            <person name="Albertini E."/>
            <person name="Caccamo M."/>
            <person name="Echenique V."/>
        </authorList>
    </citation>
    <scope>NUCLEOTIDE SEQUENCE [LARGE SCALE GENOMIC DNA]</scope>
    <source>
        <strain evidence="3">cv. Victoria</strain>
        <tissue evidence="2">Leaf</tissue>
    </source>
</reference>
<organism evidence="2 3">
    <name type="scientific">Eragrostis curvula</name>
    <name type="common">weeping love grass</name>
    <dbReference type="NCBI Taxonomy" id="38414"/>
    <lineage>
        <taxon>Eukaryota</taxon>
        <taxon>Viridiplantae</taxon>
        <taxon>Streptophyta</taxon>
        <taxon>Embryophyta</taxon>
        <taxon>Tracheophyta</taxon>
        <taxon>Spermatophyta</taxon>
        <taxon>Magnoliopsida</taxon>
        <taxon>Liliopsida</taxon>
        <taxon>Poales</taxon>
        <taxon>Poaceae</taxon>
        <taxon>PACMAD clade</taxon>
        <taxon>Chloridoideae</taxon>
        <taxon>Eragrostideae</taxon>
        <taxon>Eragrostidinae</taxon>
        <taxon>Eragrostis</taxon>
    </lineage>
</organism>
<feature type="region of interest" description="Disordered" evidence="1">
    <location>
        <begin position="23"/>
        <end position="70"/>
    </location>
</feature>
<name>A0A5J9SBU9_9POAL</name>
<dbReference type="EMBL" id="RWGY01001135">
    <property type="protein sequence ID" value="TVT96724.1"/>
    <property type="molecule type" value="Genomic_DNA"/>
</dbReference>
<proteinExistence type="predicted"/>
<evidence type="ECO:0000256" key="1">
    <source>
        <dbReference type="SAM" id="MobiDB-lite"/>
    </source>
</evidence>
<sequence length="70" mass="7609">MGHAANKLWMPAGHRSSLVDRWVGSESLPGPTTPIVMDGGTSLPLRAGDHRSLERDLESPARARHVDILK</sequence>
<evidence type="ECO:0000313" key="2">
    <source>
        <dbReference type="EMBL" id="TVT96724.1"/>
    </source>
</evidence>
<feature type="compositionally biased region" description="Basic and acidic residues" evidence="1">
    <location>
        <begin position="47"/>
        <end position="70"/>
    </location>
</feature>
<keyword evidence="3" id="KW-1185">Reference proteome</keyword>
<comment type="caution">
    <text evidence="2">The sequence shown here is derived from an EMBL/GenBank/DDBJ whole genome shotgun (WGS) entry which is preliminary data.</text>
</comment>
<dbReference type="Gramene" id="TVT96724">
    <property type="protein sequence ID" value="TVT96724"/>
    <property type="gene ID" value="EJB05_58081"/>
</dbReference>
<accession>A0A5J9SBU9</accession>
<dbReference type="Proteomes" id="UP000324897">
    <property type="component" value="Unassembled WGS sequence"/>
</dbReference>
<feature type="non-terminal residue" evidence="2">
    <location>
        <position position="1"/>
    </location>
</feature>
<protein>
    <submittedName>
        <fullName evidence="2">Uncharacterized protein</fullName>
    </submittedName>
</protein>
<gene>
    <name evidence="2" type="ORF">EJB05_58081</name>
</gene>
<evidence type="ECO:0000313" key="3">
    <source>
        <dbReference type="Proteomes" id="UP000324897"/>
    </source>
</evidence>